<keyword evidence="5 8" id="KW-0442">Lipid degradation</keyword>
<dbReference type="InterPro" id="IPR002641">
    <property type="entry name" value="PNPLA_dom"/>
</dbReference>
<evidence type="ECO:0000313" key="11">
    <source>
        <dbReference type="EMBL" id="OJJ29581.1"/>
    </source>
</evidence>
<dbReference type="GO" id="GO:0046486">
    <property type="term" value="P:glycerolipid metabolic process"/>
    <property type="evidence" value="ECO:0007669"/>
    <property type="project" value="UniProtKB-ARBA"/>
</dbReference>
<dbReference type="Gene3D" id="3.40.1090.10">
    <property type="entry name" value="Cytosolic phospholipase A2 catalytic domain"/>
    <property type="match status" value="1"/>
</dbReference>
<dbReference type="Gene3D" id="3.30.40.10">
    <property type="entry name" value="Zinc/RING finger domain, C3HC4 (zinc finger)"/>
    <property type="match status" value="1"/>
</dbReference>
<feature type="active site" description="Proton acceptor" evidence="8">
    <location>
        <position position="684"/>
    </location>
</feature>
<dbReference type="RefSeq" id="XP_040683258.1">
    <property type="nucleotide sequence ID" value="XM_040829925.1"/>
</dbReference>
<dbReference type="GO" id="GO:0016020">
    <property type="term" value="C:membrane"/>
    <property type="evidence" value="ECO:0007669"/>
    <property type="project" value="TreeGrafter"/>
</dbReference>
<evidence type="ECO:0000259" key="9">
    <source>
        <dbReference type="PROSITE" id="PS50089"/>
    </source>
</evidence>
<proteinExistence type="predicted"/>
<dbReference type="SUPFAM" id="SSF52151">
    <property type="entry name" value="FabD/lysophospholipase-like"/>
    <property type="match status" value="1"/>
</dbReference>
<dbReference type="OrthoDB" id="194358at2759"/>
<keyword evidence="2 7" id="KW-0863">Zinc-finger</keyword>
<feature type="short sequence motif" description="GXGXXG" evidence="8">
    <location>
        <begin position="486"/>
        <end position="491"/>
    </location>
</feature>
<evidence type="ECO:0008006" key="13">
    <source>
        <dbReference type="Google" id="ProtNLM"/>
    </source>
</evidence>
<evidence type="ECO:0000256" key="4">
    <source>
        <dbReference type="ARBA" id="ARBA00022833"/>
    </source>
</evidence>
<dbReference type="InterPro" id="IPR017907">
    <property type="entry name" value="Znf_RING_CS"/>
</dbReference>
<keyword evidence="6 8" id="KW-0443">Lipid metabolism</keyword>
<protein>
    <recommendedName>
        <fullName evidence="13">RING-type domain-containing protein</fullName>
    </recommendedName>
</protein>
<dbReference type="PROSITE" id="PS00518">
    <property type="entry name" value="ZF_RING_1"/>
    <property type="match status" value="1"/>
</dbReference>
<evidence type="ECO:0000256" key="7">
    <source>
        <dbReference type="PROSITE-ProRule" id="PRU00175"/>
    </source>
</evidence>
<dbReference type="InterPro" id="IPR013083">
    <property type="entry name" value="Znf_RING/FYVE/PHD"/>
</dbReference>
<dbReference type="PANTHER" id="PTHR24185:SF1">
    <property type="entry name" value="CALCIUM-INDEPENDENT PHOSPHOLIPASE A2-GAMMA"/>
    <property type="match status" value="1"/>
</dbReference>
<dbReference type="PROSITE" id="PS51635">
    <property type="entry name" value="PNPLA"/>
    <property type="match status" value="1"/>
</dbReference>
<evidence type="ECO:0000256" key="6">
    <source>
        <dbReference type="ARBA" id="ARBA00023098"/>
    </source>
</evidence>
<dbReference type="GO" id="GO:0019369">
    <property type="term" value="P:arachidonate metabolic process"/>
    <property type="evidence" value="ECO:0007669"/>
    <property type="project" value="TreeGrafter"/>
</dbReference>
<dbReference type="STRING" id="1073089.A0A1L9R3T0"/>
<dbReference type="PANTHER" id="PTHR24185">
    <property type="entry name" value="CALCIUM-INDEPENDENT PHOSPHOLIPASE A2-GAMMA"/>
    <property type="match status" value="1"/>
</dbReference>
<feature type="domain" description="RING-type" evidence="9">
    <location>
        <begin position="417"/>
        <end position="463"/>
    </location>
</feature>
<dbReference type="GO" id="GO:0047499">
    <property type="term" value="F:calcium-independent phospholipase A2 activity"/>
    <property type="evidence" value="ECO:0007669"/>
    <property type="project" value="TreeGrafter"/>
</dbReference>
<organism evidence="11 12">
    <name type="scientific">Aspergillus wentii DTO 134E9</name>
    <dbReference type="NCBI Taxonomy" id="1073089"/>
    <lineage>
        <taxon>Eukaryota</taxon>
        <taxon>Fungi</taxon>
        <taxon>Dikarya</taxon>
        <taxon>Ascomycota</taxon>
        <taxon>Pezizomycotina</taxon>
        <taxon>Eurotiomycetes</taxon>
        <taxon>Eurotiomycetidae</taxon>
        <taxon>Eurotiales</taxon>
        <taxon>Aspergillaceae</taxon>
        <taxon>Aspergillus</taxon>
        <taxon>Aspergillus subgen. Cremei</taxon>
    </lineage>
</organism>
<feature type="short sequence motif" description="DGA/G" evidence="8">
    <location>
        <begin position="684"/>
        <end position="686"/>
    </location>
</feature>
<evidence type="ECO:0000256" key="5">
    <source>
        <dbReference type="ARBA" id="ARBA00022963"/>
    </source>
</evidence>
<keyword evidence="1" id="KW-0479">Metal-binding</keyword>
<accession>A0A1L9R3T0</accession>
<gene>
    <name evidence="11" type="ORF">ASPWEDRAFT_166009</name>
</gene>
<dbReference type="AlphaFoldDB" id="A0A1L9R3T0"/>
<keyword evidence="4" id="KW-0862">Zinc</keyword>
<dbReference type="VEuPathDB" id="FungiDB:ASPWEDRAFT_166009"/>
<evidence type="ECO:0000256" key="1">
    <source>
        <dbReference type="ARBA" id="ARBA00022723"/>
    </source>
</evidence>
<dbReference type="PROSITE" id="PS50089">
    <property type="entry name" value="ZF_RING_2"/>
    <property type="match status" value="1"/>
</dbReference>
<sequence length="987" mass="109357">MRSNPDTDCFRVVQNWSGQYFLDYNPNRFPEILLPNQRSSTQYPRFACFLGRQKKNRALRYLFAHHPTPGSLGFQLQVDHSTRYSHHPILFGHGNPLLPPERQEYGKPHRKWIPIPWASDLDLPVMDMLLSRLVFPWADVVCLFADDLGGLEGVRTMLASLSLAGPVATVRVFPRVLVVTETAEVRIAHGLQDEDTFVQDVMRDPKVSEAFSSVHLLHLPGATDLSEEARHRCLKEAVLKGLDLSQRARRDEFTLFTSSHLEALFGAGIQHLGQTIQAPFDVIGAAYQNPQGLHLPAPEDRTQHLAHFLTQAKAVPLDIQNAIIASTLLEESFPLGMHDFAPVKLFHRMHRDICVQALQQIATVPDVADKRCTEIAILFAIFHEQMIQCGCSAQDVHAEQLGRWQPIWEGLNTNRTCLYCLGRAPQSPLRCGHALCDICVERTGHPVASRESIYIVKKCPLCRHPGLTTISLLPKTAAVRALTVDGGGIRGIIPLQLLKEMQDRLGPDCPFPDLIDVAFGTSAAGGITVLDIFPLQQSITDCYAAFLRFFVEFFHAQQQEHVRVVPSWPLRAVRGVLGLGMYAVGALESMLRQHYGTTQRMFEVSSCSFGTKVAVTTAATESAALVTNYRAARRRPPASGIHYQVIEAAALCDEPLIWQSARATSAAPWFFRAMHLPPLGNCWDGGLLHNCPADLCLQELNHIWLWKPPLGILLSLGTGTSVNEGPQARQAMSQGLPVQREGFVRKMFNTCLQSMDADAAWSRLLNGLDISTRNRMLRCNVSLSNSIPAIDAIDSVDEMTRQAVHQGIGGIGQRALLLLLSSSLFFELDSAPMRDGPAGPYRCTGTVRCRMAGSVFVNALRRLHTGRMEYLLNDTPLGLDPTAGAVCMECSRYSLPVRFLVPTLDETITMSICLDNSLRLNVGGFPNAPRWFMDQQGLSACFGLANHGRPTRDHCTCCARRRGDRSALRAAQLHSRNGRATRLCGIP</sequence>
<dbReference type="InterPro" id="IPR001841">
    <property type="entry name" value="Znf_RING"/>
</dbReference>
<dbReference type="Pfam" id="PF01734">
    <property type="entry name" value="Patatin"/>
    <property type="match status" value="1"/>
</dbReference>
<evidence type="ECO:0000256" key="8">
    <source>
        <dbReference type="PROSITE-ProRule" id="PRU01161"/>
    </source>
</evidence>
<dbReference type="SUPFAM" id="SSF57850">
    <property type="entry name" value="RING/U-box"/>
    <property type="match status" value="1"/>
</dbReference>
<evidence type="ECO:0000259" key="10">
    <source>
        <dbReference type="PROSITE" id="PS51635"/>
    </source>
</evidence>
<dbReference type="GO" id="GO:0016042">
    <property type="term" value="P:lipid catabolic process"/>
    <property type="evidence" value="ECO:0007669"/>
    <property type="project" value="UniProtKB-UniRule"/>
</dbReference>
<dbReference type="GO" id="GO:0008270">
    <property type="term" value="F:zinc ion binding"/>
    <property type="evidence" value="ECO:0007669"/>
    <property type="project" value="UniProtKB-KW"/>
</dbReference>
<name>A0A1L9R3T0_ASPWE</name>
<dbReference type="CDD" id="cd07199">
    <property type="entry name" value="Pat17_PNPLA8_PNPLA9_like"/>
    <property type="match status" value="1"/>
</dbReference>
<reference evidence="12" key="1">
    <citation type="journal article" date="2017" name="Genome Biol.">
        <title>Comparative genomics reveals high biological diversity and specific adaptations in the industrially and medically important fungal genus Aspergillus.</title>
        <authorList>
            <person name="de Vries R.P."/>
            <person name="Riley R."/>
            <person name="Wiebenga A."/>
            <person name="Aguilar-Osorio G."/>
            <person name="Amillis S."/>
            <person name="Uchima C.A."/>
            <person name="Anderluh G."/>
            <person name="Asadollahi M."/>
            <person name="Askin M."/>
            <person name="Barry K."/>
            <person name="Battaglia E."/>
            <person name="Bayram O."/>
            <person name="Benocci T."/>
            <person name="Braus-Stromeyer S.A."/>
            <person name="Caldana C."/>
            <person name="Canovas D."/>
            <person name="Cerqueira G.C."/>
            <person name="Chen F."/>
            <person name="Chen W."/>
            <person name="Choi C."/>
            <person name="Clum A."/>
            <person name="Dos Santos R.A."/>
            <person name="Damasio A.R."/>
            <person name="Diallinas G."/>
            <person name="Emri T."/>
            <person name="Fekete E."/>
            <person name="Flipphi M."/>
            <person name="Freyberg S."/>
            <person name="Gallo A."/>
            <person name="Gournas C."/>
            <person name="Habgood R."/>
            <person name="Hainaut M."/>
            <person name="Harispe M.L."/>
            <person name="Henrissat B."/>
            <person name="Hilden K.S."/>
            <person name="Hope R."/>
            <person name="Hossain A."/>
            <person name="Karabika E."/>
            <person name="Karaffa L."/>
            <person name="Karanyi Z."/>
            <person name="Krasevec N."/>
            <person name="Kuo A."/>
            <person name="Kusch H."/>
            <person name="LaButti K."/>
            <person name="Lagendijk E.L."/>
            <person name="Lapidus A."/>
            <person name="Levasseur A."/>
            <person name="Lindquist E."/>
            <person name="Lipzen A."/>
            <person name="Logrieco A.F."/>
            <person name="MacCabe A."/>
            <person name="Maekelae M.R."/>
            <person name="Malavazi I."/>
            <person name="Melin P."/>
            <person name="Meyer V."/>
            <person name="Mielnichuk N."/>
            <person name="Miskei M."/>
            <person name="Molnar A.P."/>
            <person name="Mule G."/>
            <person name="Ngan C.Y."/>
            <person name="Orejas M."/>
            <person name="Orosz E."/>
            <person name="Ouedraogo J.P."/>
            <person name="Overkamp K.M."/>
            <person name="Park H.-S."/>
            <person name="Perrone G."/>
            <person name="Piumi F."/>
            <person name="Punt P.J."/>
            <person name="Ram A.F."/>
            <person name="Ramon A."/>
            <person name="Rauscher S."/>
            <person name="Record E."/>
            <person name="Riano-Pachon D.M."/>
            <person name="Robert V."/>
            <person name="Roehrig J."/>
            <person name="Ruller R."/>
            <person name="Salamov A."/>
            <person name="Salih N.S."/>
            <person name="Samson R.A."/>
            <person name="Sandor E."/>
            <person name="Sanguinetti M."/>
            <person name="Schuetze T."/>
            <person name="Sepcic K."/>
            <person name="Shelest E."/>
            <person name="Sherlock G."/>
            <person name="Sophianopoulou V."/>
            <person name="Squina F.M."/>
            <person name="Sun H."/>
            <person name="Susca A."/>
            <person name="Todd R.B."/>
            <person name="Tsang A."/>
            <person name="Unkles S.E."/>
            <person name="van de Wiele N."/>
            <person name="van Rossen-Uffink D."/>
            <person name="Oliveira J.V."/>
            <person name="Vesth T.C."/>
            <person name="Visser J."/>
            <person name="Yu J.-H."/>
            <person name="Zhou M."/>
            <person name="Andersen M.R."/>
            <person name="Archer D.B."/>
            <person name="Baker S.E."/>
            <person name="Benoit I."/>
            <person name="Brakhage A.A."/>
            <person name="Braus G.H."/>
            <person name="Fischer R."/>
            <person name="Frisvad J.C."/>
            <person name="Goldman G.H."/>
            <person name="Houbraken J."/>
            <person name="Oakley B."/>
            <person name="Pocsi I."/>
            <person name="Scazzocchio C."/>
            <person name="Seiboth B."/>
            <person name="vanKuyk P.A."/>
            <person name="Wortman J."/>
            <person name="Dyer P.S."/>
            <person name="Grigoriev I.V."/>
        </authorList>
    </citation>
    <scope>NUCLEOTIDE SEQUENCE [LARGE SCALE GENOMIC DNA]</scope>
    <source>
        <strain evidence="12">DTO 134E9</strain>
    </source>
</reference>
<dbReference type="EMBL" id="KV878220">
    <property type="protein sequence ID" value="OJJ29581.1"/>
    <property type="molecule type" value="Genomic_DNA"/>
</dbReference>
<evidence type="ECO:0000256" key="2">
    <source>
        <dbReference type="ARBA" id="ARBA00022771"/>
    </source>
</evidence>
<feature type="domain" description="PNPLA" evidence="10">
    <location>
        <begin position="482"/>
        <end position="697"/>
    </location>
</feature>
<dbReference type="InterPro" id="IPR016035">
    <property type="entry name" value="Acyl_Trfase/lysoPLipase"/>
</dbReference>
<comment type="caution">
    <text evidence="8">Lacks conserved residue(s) required for the propagation of feature annotation.</text>
</comment>
<keyword evidence="12" id="KW-1185">Reference proteome</keyword>
<feature type="active site" description="Nucleophile" evidence="8">
    <location>
        <position position="522"/>
    </location>
</feature>
<dbReference type="Proteomes" id="UP000184383">
    <property type="component" value="Unassembled WGS sequence"/>
</dbReference>
<evidence type="ECO:0000256" key="3">
    <source>
        <dbReference type="ARBA" id="ARBA00022801"/>
    </source>
</evidence>
<dbReference type="GeneID" id="63745773"/>
<keyword evidence="3 8" id="KW-0378">Hydrolase</keyword>
<evidence type="ECO:0000313" key="12">
    <source>
        <dbReference type="Proteomes" id="UP000184383"/>
    </source>
</evidence>